<evidence type="ECO:0000256" key="8">
    <source>
        <dbReference type="ARBA" id="ARBA00022989"/>
    </source>
</evidence>
<dbReference type="Pfam" id="PF03188">
    <property type="entry name" value="Cytochrom_B561"/>
    <property type="match status" value="1"/>
</dbReference>
<evidence type="ECO:0000256" key="10">
    <source>
        <dbReference type="ARBA" id="ARBA00023136"/>
    </source>
</evidence>
<name>L8HGP9_ACACF</name>
<evidence type="ECO:0000256" key="2">
    <source>
        <dbReference type="ARBA" id="ARBA00004141"/>
    </source>
</evidence>
<dbReference type="SMART" id="SM00665">
    <property type="entry name" value="B561"/>
    <property type="match status" value="1"/>
</dbReference>
<reference evidence="13 14" key="1">
    <citation type="journal article" date="2013" name="Genome Biol.">
        <title>Genome of Acanthamoeba castellanii highlights extensive lateral gene transfer and early evolution of tyrosine kinase signaling.</title>
        <authorList>
            <person name="Clarke M."/>
            <person name="Lohan A.J."/>
            <person name="Liu B."/>
            <person name="Lagkouvardos I."/>
            <person name="Roy S."/>
            <person name="Zafar N."/>
            <person name="Bertelli C."/>
            <person name="Schilde C."/>
            <person name="Kianianmomeni A."/>
            <person name="Burglin T.R."/>
            <person name="Frech C."/>
            <person name="Turcotte B."/>
            <person name="Kopec K.O."/>
            <person name="Synnott J.M."/>
            <person name="Choo C."/>
            <person name="Paponov I."/>
            <person name="Finkler A."/>
            <person name="Soon Heng Tan C."/>
            <person name="Hutchins A.P."/>
            <person name="Weinmeier T."/>
            <person name="Rattei T."/>
            <person name="Chu J.S."/>
            <person name="Gimenez G."/>
            <person name="Irimia M."/>
            <person name="Rigden D.J."/>
            <person name="Fitzpatrick D.A."/>
            <person name="Lorenzo-Morales J."/>
            <person name="Bateman A."/>
            <person name="Chiu C.H."/>
            <person name="Tang P."/>
            <person name="Hegemann P."/>
            <person name="Fromm H."/>
            <person name="Raoult D."/>
            <person name="Greub G."/>
            <person name="Miranda-Saavedra D."/>
            <person name="Chen N."/>
            <person name="Nash P."/>
            <person name="Ginger M.L."/>
            <person name="Horn M."/>
            <person name="Schaap P."/>
            <person name="Caler L."/>
            <person name="Loftus B."/>
        </authorList>
    </citation>
    <scope>NUCLEOTIDE SEQUENCE [LARGE SCALE GENOMIC DNA]</scope>
    <source>
        <strain evidence="13 14">Neff</strain>
    </source>
</reference>
<dbReference type="AlphaFoldDB" id="L8HGP9"/>
<dbReference type="RefSeq" id="XP_004354042.1">
    <property type="nucleotide sequence ID" value="XM_004353990.1"/>
</dbReference>
<dbReference type="InterPro" id="IPR006593">
    <property type="entry name" value="Cyt_b561/ferric_Rdtase_TM"/>
</dbReference>
<evidence type="ECO:0000256" key="4">
    <source>
        <dbReference type="ARBA" id="ARBA00022617"/>
    </source>
</evidence>
<dbReference type="GO" id="GO:0016491">
    <property type="term" value="F:oxidoreductase activity"/>
    <property type="evidence" value="ECO:0007669"/>
    <property type="project" value="InterPro"/>
</dbReference>
<accession>L8HGP9</accession>
<dbReference type="VEuPathDB" id="AmoebaDB:ACA1_165550"/>
<feature type="domain" description="Cytochrome b561" evidence="12">
    <location>
        <begin position="14"/>
        <end position="229"/>
    </location>
</feature>
<feature type="transmembrane region" description="Helical" evidence="11">
    <location>
        <begin position="165"/>
        <end position="186"/>
    </location>
</feature>
<keyword evidence="4" id="KW-0349">Heme</keyword>
<keyword evidence="9" id="KW-0408">Iron</keyword>
<evidence type="ECO:0000313" key="14">
    <source>
        <dbReference type="Proteomes" id="UP000011083"/>
    </source>
</evidence>
<comment type="subcellular location">
    <subcellularLocation>
        <location evidence="2">Membrane</location>
        <topology evidence="2">Multi-pass membrane protein</topology>
    </subcellularLocation>
</comment>
<dbReference type="OMA" id="LSTIYWM"/>
<keyword evidence="7" id="KW-0249">Electron transport</keyword>
<evidence type="ECO:0000256" key="5">
    <source>
        <dbReference type="ARBA" id="ARBA00022692"/>
    </source>
</evidence>
<evidence type="ECO:0000256" key="7">
    <source>
        <dbReference type="ARBA" id="ARBA00022982"/>
    </source>
</evidence>
<dbReference type="EMBL" id="KB007830">
    <property type="protein sequence ID" value="ELR24345.1"/>
    <property type="molecule type" value="Genomic_DNA"/>
</dbReference>
<dbReference type="GO" id="GO:0016020">
    <property type="term" value="C:membrane"/>
    <property type="evidence" value="ECO:0007669"/>
    <property type="project" value="UniProtKB-SubCell"/>
</dbReference>
<dbReference type="InterPro" id="IPR043205">
    <property type="entry name" value="CYB561/CYBRD1-like"/>
</dbReference>
<keyword evidence="10 11" id="KW-0472">Membrane</keyword>
<evidence type="ECO:0000256" key="1">
    <source>
        <dbReference type="ARBA" id="ARBA00001970"/>
    </source>
</evidence>
<keyword evidence="5 11" id="KW-0812">Transmembrane</keyword>
<dbReference type="GeneID" id="14925367"/>
<dbReference type="Proteomes" id="UP000011083">
    <property type="component" value="Unassembled WGS sequence"/>
</dbReference>
<keyword evidence="8 11" id="KW-1133">Transmembrane helix</keyword>
<dbReference type="Gene3D" id="1.20.120.1770">
    <property type="match status" value="1"/>
</dbReference>
<keyword evidence="3" id="KW-0813">Transport</keyword>
<gene>
    <name evidence="13" type="ORF">ACA1_165550</name>
</gene>
<dbReference type="OrthoDB" id="907479at2759"/>
<proteinExistence type="predicted"/>
<evidence type="ECO:0000259" key="12">
    <source>
        <dbReference type="PROSITE" id="PS50939"/>
    </source>
</evidence>
<feature type="transmembrane region" description="Helical" evidence="11">
    <location>
        <begin position="86"/>
        <end position="109"/>
    </location>
</feature>
<evidence type="ECO:0000313" key="13">
    <source>
        <dbReference type="EMBL" id="ELR24345.1"/>
    </source>
</evidence>
<evidence type="ECO:0000256" key="6">
    <source>
        <dbReference type="ARBA" id="ARBA00022723"/>
    </source>
</evidence>
<protein>
    <recommendedName>
        <fullName evidence="12">Cytochrome b561 domain-containing protein</fullName>
    </recommendedName>
</protein>
<comment type="cofactor">
    <cofactor evidence="1">
        <name>heme b</name>
        <dbReference type="ChEBI" id="CHEBI:60344"/>
    </cofactor>
</comment>
<dbReference type="GO" id="GO:0046872">
    <property type="term" value="F:metal ion binding"/>
    <property type="evidence" value="ECO:0007669"/>
    <property type="project" value="UniProtKB-KW"/>
</dbReference>
<dbReference type="PANTHER" id="PTHR10106">
    <property type="entry name" value="CYTOCHROME B561-RELATED"/>
    <property type="match status" value="1"/>
</dbReference>
<sequence>MGSSTLLRGLGGLLAAGFSYVPLVLILVWLLTRLGKGVEGFGTNWDEPWLVFNWHPLCMLIAYTTLYAHAALAFRSLPFSRNVNKVIHALIQTLGLAASTGGLATVIIFKDKTGNDHMYSLHAWLGVSSYALFALQWLFGVALFVPPLFGINFPPERLRQALRPVHMWAGIMIYIGCTAAILTGLMDRQWIYNAFQNPNNESYSSETYMVNFVALSVLVSVWLVLAHHFPNPLEQKKDDHARRDGYEHLNAQSLDYHHLA</sequence>
<evidence type="ECO:0000256" key="11">
    <source>
        <dbReference type="SAM" id="Phobius"/>
    </source>
</evidence>
<feature type="transmembrane region" description="Helical" evidence="11">
    <location>
        <begin position="12"/>
        <end position="32"/>
    </location>
</feature>
<keyword evidence="6" id="KW-0479">Metal-binding</keyword>
<dbReference type="KEGG" id="acan:ACA1_165550"/>
<feature type="transmembrane region" description="Helical" evidence="11">
    <location>
        <begin position="52"/>
        <end position="74"/>
    </location>
</feature>
<feature type="transmembrane region" description="Helical" evidence="11">
    <location>
        <begin position="129"/>
        <end position="153"/>
    </location>
</feature>
<dbReference type="PANTHER" id="PTHR10106:SF0">
    <property type="entry name" value="LD36721P"/>
    <property type="match status" value="1"/>
</dbReference>
<dbReference type="PROSITE" id="PS50939">
    <property type="entry name" value="CYTOCHROME_B561"/>
    <property type="match status" value="1"/>
</dbReference>
<evidence type="ECO:0000256" key="9">
    <source>
        <dbReference type="ARBA" id="ARBA00023004"/>
    </source>
</evidence>
<organism evidence="13 14">
    <name type="scientific">Acanthamoeba castellanii (strain ATCC 30010 / Neff)</name>
    <dbReference type="NCBI Taxonomy" id="1257118"/>
    <lineage>
        <taxon>Eukaryota</taxon>
        <taxon>Amoebozoa</taxon>
        <taxon>Discosea</taxon>
        <taxon>Longamoebia</taxon>
        <taxon>Centramoebida</taxon>
        <taxon>Acanthamoebidae</taxon>
        <taxon>Acanthamoeba</taxon>
    </lineage>
</organism>
<keyword evidence="14" id="KW-1185">Reference proteome</keyword>
<feature type="transmembrane region" description="Helical" evidence="11">
    <location>
        <begin position="206"/>
        <end position="226"/>
    </location>
</feature>
<evidence type="ECO:0000256" key="3">
    <source>
        <dbReference type="ARBA" id="ARBA00022448"/>
    </source>
</evidence>